<dbReference type="Proteomes" id="UP000249377">
    <property type="component" value="Unassembled WGS sequence"/>
</dbReference>
<comment type="caution">
    <text evidence="1">The sequence shown here is derived from an EMBL/GenBank/DDBJ whole genome shotgun (WGS) entry which is preliminary data.</text>
</comment>
<reference evidence="1 2" key="1">
    <citation type="submission" date="2018-06" db="EMBL/GenBank/DDBJ databases">
        <title>Noncontiguous genome sequence of Ruminococcaceae bacterium ASD2818.</title>
        <authorList>
            <person name="Chaplin A.V."/>
            <person name="Sokolova S.R."/>
            <person name="Kochetkova T.O."/>
            <person name="Goltsov A.Y."/>
            <person name="Trofimov D.Y."/>
            <person name="Efimov B.A."/>
        </authorList>
    </citation>
    <scope>NUCLEOTIDE SEQUENCE [LARGE SCALE GENOMIC DNA]</scope>
    <source>
        <strain evidence="1 2">ASD2818</strain>
    </source>
</reference>
<sequence length="333" mass="37117">MIQQPQEGPAENSCPSPEELAGINAYTRREFKAEELYVFSVVLCDNEIDRDLERFSIPALEKMAGLFCGKTGIYNHSMDANTQSARIFRCETEQVPGRSTECGEPYTRLVARAYLPRGGKNESLILDLESGMKKEVSVGCSMGHAVCSICGADRRTEPCGHVPGERYGGTRCCTVLEDPLDAYEWSFVAVPAQREAGVIKSYEEHLEQGGDHARKVWKTQREAVPGGWQGQPPEGWPPVLLERVKGLEQAAEWGRIWRQELAARVKKMGRLALPELEASVLESLVESAGVGELRALEKAFTRRAEKDFPLFPQLAVPEAATCREQEQNRTYQI</sequence>
<organism evidence="1 2">
    <name type="scientific">Hydrogeniiclostridium mannosilyticum</name>
    <dbReference type="NCBI Taxonomy" id="2764322"/>
    <lineage>
        <taxon>Bacteria</taxon>
        <taxon>Bacillati</taxon>
        <taxon>Bacillota</taxon>
        <taxon>Clostridia</taxon>
        <taxon>Eubacteriales</taxon>
        <taxon>Acutalibacteraceae</taxon>
        <taxon>Hydrogeniiclostridium</taxon>
    </lineage>
</organism>
<name>A0A328UIU6_9FIRM</name>
<dbReference type="AlphaFoldDB" id="A0A328UIU6"/>
<dbReference type="EMBL" id="QLYR01000002">
    <property type="protein sequence ID" value="RAQ29934.1"/>
    <property type="molecule type" value="Genomic_DNA"/>
</dbReference>
<accession>A0A328UIU6</accession>
<gene>
    <name evidence="1" type="ORF">DPQ25_05740</name>
</gene>
<keyword evidence="2" id="KW-1185">Reference proteome</keyword>
<evidence type="ECO:0000313" key="2">
    <source>
        <dbReference type="Proteomes" id="UP000249377"/>
    </source>
</evidence>
<evidence type="ECO:0000313" key="1">
    <source>
        <dbReference type="EMBL" id="RAQ29934.1"/>
    </source>
</evidence>
<proteinExistence type="predicted"/>
<protein>
    <submittedName>
        <fullName evidence="1">Uncharacterized protein</fullName>
    </submittedName>
</protein>